<dbReference type="EMBL" id="CAJZBQ010000013">
    <property type="protein sequence ID" value="CAG9314944.1"/>
    <property type="molecule type" value="Genomic_DNA"/>
</dbReference>
<comment type="caution">
    <text evidence="1">The sequence shown here is derived from an EMBL/GenBank/DDBJ whole genome shotgun (WGS) entry which is preliminary data.</text>
</comment>
<dbReference type="Proteomes" id="UP001162131">
    <property type="component" value="Unassembled WGS sequence"/>
</dbReference>
<evidence type="ECO:0000313" key="2">
    <source>
        <dbReference type="Proteomes" id="UP001162131"/>
    </source>
</evidence>
<gene>
    <name evidence="1" type="ORF">BSTOLATCC_MIC12722</name>
</gene>
<name>A0AAU9IHK1_9CILI</name>
<reference evidence="1" key="1">
    <citation type="submission" date="2021-09" db="EMBL/GenBank/DDBJ databases">
        <authorList>
            <consortium name="AG Swart"/>
            <person name="Singh M."/>
            <person name="Singh A."/>
            <person name="Seah K."/>
            <person name="Emmerich C."/>
        </authorList>
    </citation>
    <scope>NUCLEOTIDE SEQUENCE</scope>
    <source>
        <strain evidence="1">ATCC30299</strain>
    </source>
</reference>
<proteinExistence type="predicted"/>
<protein>
    <submittedName>
        <fullName evidence="1">Uncharacterized protein</fullName>
    </submittedName>
</protein>
<organism evidence="1 2">
    <name type="scientific">Blepharisma stoltei</name>
    <dbReference type="NCBI Taxonomy" id="1481888"/>
    <lineage>
        <taxon>Eukaryota</taxon>
        <taxon>Sar</taxon>
        <taxon>Alveolata</taxon>
        <taxon>Ciliophora</taxon>
        <taxon>Postciliodesmatophora</taxon>
        <taxon>Heterotrichea</taxon>
        <taxon>Heterotrichida</taxon>
        <taxon>Blepharismidae</taxon>
        <taxon>Blepharisma</taxon>
    </lineage>
</organism>
<sequence>MHRLVDAMTCRGEKVLIHIEGHFLSSFTLSKTSLQEKSRLSFDQRIVFSLILRGDDRDCLFILGQNSEWVLLTDSFDKVLEGKLNSIPIIESIEGCEWYENSKYNLLFSTHPSTLHHFIFNLNKNIPRVKTQVYKISNDAHWTTRTSQIINIAPIRGEQNSDFAERRQFAFLIRYSDCSFVHFASLEPTNAELIVSPWVIKFLPADCYKVISVHSSVIIFSAAKAFQYKLINEQESSLICENPLSAVMTYSDNCNRILVASGTKLGWLHVKENQLKISLAAQLPINGTVEKLVNLTPLALSQQVYALCFIPYSNSIVIGINLKSLTIGQICSWTANFNWPIKSIGSIANKAYSIVGEFPSLYLKIWESGLCLKKESTFLSNASKIFRIDENNFIATSDIGLWTMCFSVKDFNISVKKLKGIIENDYTLYTGKLNNEILQITRQSLNHVNRKSTILNDIAKFCVVIGGNAVLAFYNSLHLYQNLEVVHIVPINEEVLSMTDYKGCIFVCVRKKASVLKFSVLRDSLVEAEEIPLVIKGRNAFPIFYQENSDFKIFMTEKLIVLQKNTEKIVYEVDAFRCSVIKDTGRMYEIFVEGLKSGHILQVWQKDKSVAGLTHQIKPIHGSIIRDIFYIYDNLCIFAEIANLSIGQLEEKINEQKLELSFPFKVVCADIYNFYLIANNKLEIIGKNLTKQWEVSFSESQEIICCHIYNKKLIFSSTICETFYMNVLDLMTFELEKSISFQNQIEEISSYQDILILKFKKCIKFLTKFHASAGIDISFEKHDFNEIKLKLDDDESNLLLELAIINQFQDIIKFLFINTAESWEEEAEQKEKPEFLCLTASHVHWGRYEFSSVKILDSIKTEIKISNLLVTYKKEFVLFGEQQLWKGRLERTESPAALLNKAQIDWRTHKINIQQFSNIIDTEEVVHIKSINKLAAISINSRLEIIDIDDK</sequence>
<dbReference type="AlphaFoldDB" id="A0AAU9IHK1"/>
<accession>A0AAU9IHK1</accession>
<evidence type="ECO:0000313" key="1">
    <source>
        <dbReference type="EMBL" id="CAG9314944.1"/>
    </source>
</evidence>
<keyword evidence="2" id="KW-1185">Reference proteome</keyword>